<comment type="caution">
    <text evidence="3">The sequence shown here is derived from an EMBL/GenBank/DDBJ whole genome shotgun (WGS) entry which is preliminary data.</text>
</comment>
<proteinExistence type="predicted"/>
<protein>
    <submittedName>
        <fullName evidence="3">Uncharacterized protein</fullName>
    </submittedName>
</protein>
<reference evidence="4" key="1">
    <citation type="journal article" date="2019" name="Int. J. Syst. Evol. Microbiol.">
        <title>The Global Catalogue of Microorganisms (GCM) 10K type strain sequencing project: providing services to taxonomists for standard genome sequencing and annotation.</title>
        <authorList>
            <consortium name="The Broad Institute Genomics Platform"/>
            <consortium name="The Broad Institute Genome Sequencing Center for Infectious Disease"/>
            <person name="Wu L."/>
            <person name="Ma J."/>
        </authorList>
    </citation>
    <scope>NUCLEOTIDE SEQUENCE [LARGE SCALE GENOMIC DNA]</scope>
    <source>
        <strain evidence="4">NBRC 108730</strain>
    </source>
</reference>
<keyword evidence="4" id="KW-1185">Reference proteome</keyword>
<feature type="region of interest" description="Disordered" evidence="1">
    <location>
        <begin position="29"/>
        <end position="72"/>
    </location>
</feature>
<evidence type="ECO:0000256" key="1">
    <source>
        <dbReference type="SAM" id="MobiDB-lite"/>
    </source>
</evidence>
<dbReference type="PROSITE" id="PS51257">
    <property type="entry name" value="PROKAR_LIPOPROTEIN"/>
    <property type="match status" value="1"/>
</dbReference>
<dbReference type="Proteomes" id="UP001157017">
    <property type="component" value="Unassembled WGS sequence"/>
</dbReference>
<feature type="compositionally biased region" description="Low complexity" evidence="1">
    <location>
        <begin position="29"/>
        <end position="60"/>
    </location>
</feature>
<evidence type="ECO:0000313" key="4">
    <source>
        <dbReference type="Proteomes" id="UP001157017"/>
    </source>
</evidence>
<evidence type="ECO:0000313" key="3">
    <source>
        <dbReference type="EMBL" id="GMA86825.1"/>
    </source>
</evidence>
<feature type="chain" id="PRO_5046303078" evidence="2">
    <location>
        <begin position="29"/>
        <end position="150"/>
    </location>
</feature>
<sequence>MRATTPSLTVVGCLAVSGLLLLATACGSDDPAPTSGPTPSAASSSASSASSSSSSSTTADAGGGCADAGPEIQAGAGATGQVTAVDVPSCDEAVVTTSLGSAADDVQAALGVCSIAANEAAGHGVASVRVVSADGTDLAKGTDAGDCAAS</sequence>
<name>A0ABQ6JHW7_9ACTN</name>
<keyword evidence="2" id="KW-0732">Signal</keyword>
<feature type="signal peptide" evidence="2">
    <location>
        <begin position="1"/>
        <end position="28"/>
    </location>
</feature>
<accession>A0ABQ6JHW7</accession>
<gene>
    <name evidence="3" type="ORF">GCM10025868_20750</name>
</gene>
<organism evidence="3 4">
    <name type="scientific">Angustibacter aerolatus</name>
    <dbReference type="NCBI Taxonomy" id="1162965"/>
    <lineage>
        <taxon>Bacteria</taxon>
        <taxon>Bacillati</taxon>
        <taxon>Actinomycetota</taxon>
        <taxon>Actinomycetes</taxon>
        <taxon>Kineosporiales</taxon>
        <taxon>Kineosporiaceae</taxon>
    </lineage>
</organism>
<evidence type="ECO:0000256" key="2">
    <source>
        <dbReference type="SAM" id="SignalP"/>
    </source>
</evidence>
<dbReference type="EMBL" id="BSUZ01000001">
    <property type="protein sequence ID" value="GMA86825.1"/>
    <property type="molecule type" value="Genomic_DNA"/>
</dbReference>